<dbReference type="PANTHER" id="PTHR48079:SF5">
    <property type="entry name" value="DEPENDENT EPIMERASE_DEHYDRATASE, PUTATIVE (AFU_ORTHOLOGUE AFUA_7G00180)-RELATED"/>
    <property type="match status" value="1"/>
</dbReference>
<keyword evidence="4" id="KW-1185">Reference proteome</keyword>
<organism evidence="3 4">
    <name type="scientific">Diaporthe helianthi</name>
    <dbReference type="NCBI Taxonomy" id="158607"/>
    <lineage>
        <taxon>Eukaryota</taxon>
        <taxon>Fungi</taxon>
        <taxon>Dikarya</taxon>
        <taxon>Ascomycota</taxon>
        <taxon>Pezizomycotina</taxon>
        <taxon>Sordariomycetes</taxon>
        <taxon>Sordariomycetidae</taxon>
        <taxon>Diaporthales</taxon>
        <taxon>Diaporthaceae</taxon>
        <taxon>Diaporthe</taxon>
    </lineage>
</organism>
<dbReference type="SUPFAM" id="SSF51735">
    <property type="entry name" value="NAD(P)-binding Rossmann-fold domains"/>
    <property type="match status" value="1"/>
</dbReference>
<proteinExistence type="predicted"/>
<name>A0A2P5I7C7_DIAHE</name>
<dbReference type="AlphaFoldDB" id="A0A2P5I7C7"/>
<dbReference type="GO" id="GO:0004029">
    <property type="term" value="F:aldehyde dehydrogenase (NAD+) activity"/>
    <property type="evidence" value="ECO:0007669"/>
    <property type="project" value="TreeGrafter"/>
</dbReference>
<comment type="caution">
    <text evidence="3">The sequence shown here is derived from an EMBL/GenBank/DDBJ whole genome shotgun (WGS) entry which is preliminary data.</text>
</comment>
<dbReference type="FunCoup" id="A0A2P5I7C7">
    <property type="interactions" value="28"/>
</dbReference>
<sequence>MSQKHIFITGATGYLGQVLTEHAIAKGHTVRGLSRSESKDANLTRLGATPVRGSLETLDILRAESARADIIMHLADPLLDPGSGFNTPYDKVLAIDAAAVDAMVAGLAEGTSQSSGSPGDGDEKKTLITTSGTMMAAPDPNGDETSEDGPVNLSSPITRYKAWDHARTAAAKAGGGVRALCVRLAPFVYGRGGSGVRMFMEGASAAGAATYVDGGKTRTTTVHVDDAARLYLLVADKGRAGEAYNASAETGVTMRELQGAIAEVLGVPAVDLSKEEAMAKMPPFLVHFLVVENRGSNKKAVTELGWQPSQPGIVEDILRGSYVDVAKSLGKGK</sequence>
<protein>
    <submittedName>
        <fullName evidence="3">Alcohol dehydrogenase</fullName>
    </submittedName>
</protein>
<reference evidence="3" key="1">
    <citation type="submission" date="2017-09" db="EMBL/GenBank/DDBJ databases">
        <title>Polyketide synthases of a Diaporthe helianthi virulent isolate.</title>
        <authorList>
            <person name="Baroncelli R."/>
        </authorList>
    </citation>
    <scope>NUCLEOTIDE SEQUENCE [LARGE SCALE GENOMIC DNA]</scope>
    <source>
        <strain evidence="3">7/96</strain>
    </source>
</reference>
<dbReference type="Pfam" id="PF01370">
    <property type="entry name" value="Epimerase"/>
    <property type="match status" value="1"/>
</dbReference>
<dbReference type="OrthoDB" id="10262413at2759"/>
<dbReference type="InterPro" id="IPR036291">
    <property type="entry name" value="NAD(P)-bd_dom_sf"/>
</dbReference>
<feature type="domain" description="NAD-dependent epimerase/dehydratase" evidence="2">
    <location>
        <begin position="6"/>
        <end position="246"/>
    </location>
</feature>
<evidence type="ECO:0000256" key="1">
    <source>
        <dbReference type="SAM" id="MobiDB-lite"/>
    </source>
</evidence>
<dbReference type="InParanoid" id="A0A2P5I7C7"/>
<feature type="region of interest" description="Disordered" evidence="1">
    <location>
        <begin position="133"/>
        <end position="153"/>
    </location>
</feature>
<dbReference type="PANTHER" id="PTHR48079">
    <property type="entry name" value="PROTEIN YEEZ"/>
    <property type="match status" value="1"/>
</dbReference>
<evidence type="ECO:0000313" key="4">
    <source>
        <dbReference type="Proteomes" id="UP000094444"/>
    </source>
</evidence>
<dbReference type="Proteomes" id="UP000094444">
    <property type="component" value="Unassembled WGS sequence"/>
</dbReference>
<evidence type="ECO:0000259" key="2">
    <source>
        <dbReference type="Pfam" id="PF01370"/>
    </source>
</evidence>
<dbReference type="GO" id="GO:0005737">
    <property type="term" value="C:cytoplasm"/>
    <property type="evidence" value="ECO:0007669"/>
    <property type="project" value="TreeGrafter"/>
</dbReference>
<dbReference type="EMBL" id="MAVT02000188">
    <property type="protein sequence ID" value="POS78408.1"/>
    <property type="molecule type" value="Genomic_DNA"/>
</dbReference>
<accession>A0A2P5I7C7</accession>
<dbReference type="Gene3D" id="3.40.50.720">
    <property type="entry name" value="NAD(P)-binding Rossmann-like Domain"/>
    <property type="match status" value="1"/>
</dbReference>
<gene>
    <name evidence="3" type="ORF">DHEL01_v203200</name>
</gene>
<dbReference type="InterPro" id="IPR051783">
    <property type="entry name" value="NAD(P)-dependent_oxidoreduct"/>
</dbReference>
<dbReference type="STRING" id="158607.A0A2P5I7C7"/>
<evidence type="ECO:0000313" key="3">
    <source>
        <dbReference type="EMBL" id="POS78408.1"/>
    </source>
</evidence>
<dbReference type="InterPro" id="IPR001509">
    <property type="entry name" value="Epimerase_deHydtase"/>
</dbReference>